<dbReference type="AlphaFoldDB" id="A0A239MKY3"/>
<organism evidence="1 2">
    <name type="scientific">Actinomadura meyerae</name>
    <dbReference type="NCBI Taxonomy" id="240840"/>
    <lineage>
        <taxon>Bacteria</taxon>
        <taxon>Bacillati</taxon>
        <taxon>Actinomycetota</taxon>
        <taxon>Actinomycetes</taxon>
        <taxon>Streptosporangiales</taxon>
        <taxon>Thermomonosporaceae</taxon>
        <taxon>Actinomadura</taxon>
    </lineage>
</organism>
<keyword evidence="2" id="KW-1185">Reference proteome</keyword>
<reference evidence="1 2" key="1">
    <citation type="submission" date="2017-06" db="EMBL/GenBank/DDBJ databases">
        <authorList>
            <person name="Kim H.J."/>
            <person name="Triplett B.A."/>
        </authorList>
    </citation>
    <scope>NUCLEOTIDE SEQUENCE [LARGE SCALE GENOMIC DNA]</scope>
    <source>
        <strain evidence="1 2">DSM 44715</strain>
    </source>
</reference>
<dbReference type="EMBL" id="FZOR01000029">
    <property type="protein sequence ID" value="SNT43351.1"/>
    <property type="molecule type" value="Genomic_DNA"/>
</dbReference>
<name>A0A239MKY3_9ACTN</name>
<sequence length="99" mass="10896">MNLAGYEWKSDFAKKHRAEGFAKGYAEGFAKGYAEGFAKGYAEGFAKGYAEGLLAVLEARGIAVSDEARQLVSSCRDTDRLEGWLRRAGLVHKVEDLFD</sequence>
<proteinExistence type="predicted"/>
<dbReference type="OrthoDB" id="3539696at2"/>
<evidence type="ECO:0000313" key="1">
    <source>
        <dbReference type="EMBL" id="SNT43351.1"/>
    </source>
</evidence>
<gene>
    <name evidence="1" type="ORF">SAMN05443665_102967</name>
</gene>
<dbReference type="Proteomes" id="UP000198318">
    <property type="component" value="Unassembled WGS sequence"/>
</dbReference>
<evidence type="ECO:0008006" key="3">
    <source>
        <dbReference type="Google" id="ProtNLM"/>
    </source>
</evidence>
<accession>A0A239MKY3</accession>
<evidence type="ECO:0000313" key="2">
    <source>
        <dbReference type="Proteomes" id="UP000198318"/>
    </source>
</evidence>
<protein>
    <recommendedName>
        <fullName evidence="3">Essential protein Yae1, N terminal</fullName>
    </recommendedName>
</protein>
<dbReference type="RefSeq" id="WP_089328829.1">
    <property type="nucleotide sequence ID" value="NZ_FZOR01000029.1"/>
</dbReference>